<protein>
    <recommendedName>
        <fullName evidence="4">Nuclear factor related to kappa-B-binding protein</fullName>
    </recommendedName>
</protein>
<evidence type="ECO:0000313" key="2">
    <source>
        <dbReference type="EMBL" id="KAF5961833.1"/>
    </source>
</evidence>
<dbReference type="CDD" id="cd21865">
    <property type="entry name" value="DEUBAD_NFRKB"/>
    <property type="match status" value="1"/>
</dbReference>
<organism evidence="2 3">
    <name type="scientific">Camellia sinensis</name>
    <name type="common">Tea plant</name>
    <name type="synonym">Thea sinensis</name>
    <dbReference type="NCBI Taxonomy" id="4442"/>
    <lineage>
        <taxon>Eukaryota</taxon>
        <taxon>Viridiplantae</taxon>
        <taxon>Streptophyta</taxon>
        <taxon>Embryophyta</taxon>
        <taxon>Tracheophyta</taxon>
        <taxon>Spermatophyta</taxon>
        <taxon>Magnoliopsida</taxon>
        <taxon>eudicotyledons</taxon>
        <taxon>Gunneridae</taxon>
        <taxon>Pentapetalae</taxon>
        <taxon>asterids</taxon>
        <taxon>Ericales</taxon>
        <taxon>Theaceae</taxon>
        <taxon>Camellia</taxon>
    </lineage>
</organism>
<evidence type="ECO:0000313" key="3">
    <source>
        <dbReference type="Proteomes" id="UP000593564"/>
    </source>
</evidence>
<name>A0A7J7IA16_CAMSI</name>
<dbReference type="GO" id="GO:0031011">
    <property type="term" value="C:Ino80 complex"/>
    <property type="evidence" value="ECO:0007669"/>
    <property type="project" value="InterPro"/>
</dbReference>
<reference evidence="3" key="1">
    <citation type="journal article" date="2020" name="Nat. Commun.">
        <title>Genome assembly of wild tea tree DASZ reveals pedigree and selection history of tea varieties.</title>
        <authorList>
            <person name="Zhang W."/>
            <person name="Zhang Y."/>
            <person name="Qiu H."/>
            <person name="Guo Y."/>
            <person name="Wan H."/>
            <person name="Zhang X."/>
            <person name="Scossa F."/>
            <person name="Alseekh S."/>
            <person name="Zhang Q."/>
            <person name="Wang P."/>
            <person name="Xu L."/>
            <person name="Schmidt M.H."/>
            <person name="Jia X."/>
            <person name="Li D."/>
            <person name="Zhu A."/>
            <person name="Guo F."/>
            <person name="Chen W."/>
            <person name="Ni D."/>
            <person name="Usadel B."/>
            <person name="Fernie A.R."/>
            <person name="Wen W."/>
        </authorList>
    </citation>
    <scope>NUCLEOTIDE SEQUENCE [LARGE SCALE GENOMIC DNA]</scope>
    <source>
        <strain evidence="3">cv. G240</strain>
    </source>
</reference>
<feature type="region of interest" description="Disordered" evidence="1">
    <location>
        <begin position="268"/>
        <end position="314"/>
    </location>
</feature>
<dbReference type="AlphaFoldDB" id="A0A7J7IA16"/>
<dbReference type="EMBL" id="JACBKZ010000001">
    <property type="protein sequence ID" value="KAF5961833.1"/>
    <property type="molecule type" value="Genomic_DNA"/>
</dbReference>
<dbReference type="PANTHER" id="PTHR13052">
    <property type="entry name" value="NFRKB-RELATED"/>
    <property type="match status" value="1"/>
</dbReference>
<evidence type="ECO:0000256" key="1">
    <source>
        <dbReference type="SAM" id="MobiDB-lite"/>
    </source>
</evidence>
<dbReference type="PANTHER" id="PTHR13052:SF2">
    <property type="entry name" value="NUCLEAR FACTOR KAPPA-B-BINDING PROTEIN"/>
    <property type="match status" value="1"/>
</dbReference>
<reference evidence="2 3" key="2">
    <citation type="submission" date="2020-07" db="EMBL/GenBank/DDBJ databases">
        <title>Genome assembly of wild tea tree DASZ reveals pedigree and selection history of tea varieties.</title>
        <authorList>
            <person name="Zhang W."/>
        </authorList>
    </citation>
    <scope>NUCLEOTIDE SEQUENCE [LARGE SCALE GENOMIC DNA]</scope>
    <source>
        <strain evidence="3">cv. G240</strain>
        <tissue evidence="2">Leaf</tissue>
    </source>
</reference>
<feature type="region of interest" description="Disordered" evidence="1">
    <location>
        <begin position="1"/>
        <end position="23"/>
    </location>
</feature>
<sequence>MAADKRKKRLSNASIASSREQGRAKKNKLELLQCDLSVRSNISLEWDDKKKSVVAKREQIGLTQRDLIPFIGNVPHCHNILADVLVVPHEIFELDNLKGVLSYEVTRISWFGMTHLSENERHYLTQFLPKGAETHQVVQELLSEDNFHFGNPFLKWQVLPYIASAIFKIYMNLSLEKCYFWMVCGVILCPCRGASLCYGNRHPDVVLHQEQCFKASKKVYYSELQKYHNGMIGNLLTWKEKLASCKDPEKEIVHKIWRSRKQAERSIPVDANESRFHDAQEDLPATSESDSWDADEKAGSSDNQNLVRKHGELQKRKGFMEDKYDNLPAALKVMSRPTKGEKLHKRNIQCSDGSKYMSYIKVSRKQHQRVKSSMKHSSNSIQSRSLNHVLGNLYTFHVQPFEVFEEEEQMKLHKHWLELATRDIPVAFADWRRWQRQKWQLAQSLEQEMEEKLNSIQEFLTDDQDKEKENAHSVLPGLMYNGAADHEAQIVEVEERENSDSLLREQIDGAENHKPAIALEDEEKENPDSLVQEMMDDEAAKHEPTIEDDVSTQNQHLQQIPTLSGSHNFCSMDLDSDNRVIIDGDDIHPNNVAYSENSKSVDIAVSQGDPLSSTGDVWPPVSVPDSYYQSTLNHEYASASELSLGHSRVFEQQQVRLIDLESDNCEEDTRKDLLHRQSNDGSFFNPYADQEVQGQNEVLQHFYKGQGGLPYHHEQKQTRLDLQPASNVSMEMGQFSGLFREHLHPSLPLDLRQKSSNDMYMHQNIQGKMFTDGSRYTIPRQEHFSNANTNVQDWAINTNTTHMSAPLQSHLDGGELGRNWFSGEHRVRGDWSTLDTSAVGPTQTIINRSSNPDQSLFGVVSQCNQVRSGAPYDSMGSTEQRFIQSGTYGRVGAVVPTASNMLPPTAHPLDYLSGHEAAAPVKNNNIGWMSSVPHQNFTLQDSIGKPFLRPSWNK</sequence>
<evidence type="ECO:0008006" key="4">
    <source>
        <dbReference type="Google" id="ProtNLM"/>
    </source>
</evidence>
<accession>A0A7J7IA16</accession>
<dbReference type="Proteomes" id="UP000593564">
    <property type="component" value="Unassembled WGS sequence"/>
</dbReference>
<comment type="caution">
    <text evidence="2">The sequence shown here is derived from an EMBL/GenBank/DDBJ whole genome shotgun (WGS) entry which is preliminary data.</text>
</comment>
<proteinExistence type="predicted"/>
<keyword evidence="3" id="KW-1185">Reference proteome</keyword>
<gene>
    <name evidence="2" type="ORF">HYC85_003042</name>
</gene>
<feature type="compositionally biased region" description="Basic residues" evidence="1">
    <location>
        <begin position="1"/>
        <end position="10"/>
    </location>
</feature>
<dbReference type="InterPro" id="IPR024867">
    <property type="entry name" value="NFRKB"/>
</dbReference>